<gene>
    <name evidence="1" type="ORF">ANN_26683</name>
</gene>
<dbReference type="EMBL" id="JAJSOF020000039">
    <property type="protein sequence ID" value="KAJ4426884.1"/>
    <property type="molecule type" value="Genomic_DNA"/>
</dbReference>
<proteinExistence type="predicted"/>
<comment type="caution">
    <text evidence="1">The sequence shown here is derived from an EMBL/GenBank/DDBJ whole genome shotgun (WGS) entry which is preliminary data.</text>
</comment>
<sequence length="250" mass="29217">MARKPVNEKPDEFLITYWIPSSKKIASFHLQCGQHLIQTQNALQIVVKRFTVAYSYTQPFLFPNLALAARVLRQEYHIDNSKVRMKTRIRYKSLWTVYSSGRQHSLKCAKGKRCRPVCTVVQQEAVESIPASSYEYTMVHCVFRGVHYRLHKSSRCNNIFKPVKIRLTNNKIPSRDNKLFLIEPTTSNVTSEFNIDPCRSLISADIPLYRLKNECFREFLEKYTKHTTPDELTRTKTNASSIYHVHTRVE</sequence>
<name>A0ABQ8RYR7_PERAM</name>
<accession>A0ABQ8RYR7</accession>
<dbReference type="Proteomes" id="UP001148838">
    <property type="component" value="Unassembled WGS sequence"/>
</dbReference>
<protein>
    <submittedName>
        <fullName evidence="1">Uncharacterized protein</fullName>
    </submittedName>
</protein>
<reference evidence="1 2" key="1">
    <citation type="journal article" date="2022" name="Allergy">
        <title>Genome assembly and annotation of Periplaneta americana reveal a comprehensive cockroach allergen profile.</title>
        <authorList>
            <person name="Wang L."/>
            <person name="Xiong Q."/>
            <person name="Saelim N."/>
            <person name="Wang L."/>
            <person name="Nong W."/>
            <person name="Wan A.T."/>
            <person name="Shi M."/>
            <person name="Liu X."/>
            <person name="Cao Q."/>
            <person name="Hui J.H.L."/>
            <person name="Sookrung N."/>
            <person name="Leung T.F."/>
            <person name="Tungtrongchitr A."/>
            <person name="Tsui S.K.W."/>
        </authorList>
    </citation>
    <scope>NUCLEOTIDE SEQUENCE [LARGE SCALE GENOMIC DNA]</scope>
    <source>
        <strain evidence="1">PWHHKU_190912</strain>
    </source>
</reference>
<keyword evidence="2" id="KW-1185">Reference proteome</keyword>
<evidence type="ECO:0000313" key="2">
    <source>
        <dbReference type="Proteomes" id="UP001148838"/>
    </source>
</evidence>
<evidence type="ECO:0000313" key="1">
    <source>
        <dbReference type="EMBL" id="KAJ4426884.1"/>
    </source>
</evidence>
<organism evidence="1 2">
    <name type="scientific">Periplaneta americana</name>
    <name type="common">American cockroach</name>
    <name type="synonym">Blatta americana</name>
    <dbReference type="NCBI Taxonomy" id="6978"/>
    <lineage>
        <taxon>Eukaryota</taxon>
        <taxon>Metazoa</taxon>
        <taxon>Ecdysozoa</taxon>
        <taxon>Arthropoda</taxon>
        <taxon>Hexapoda</taxon>
        <taxon>Insecta</taxon>
        <taxon>Pterygota</taxon>
        <taxon>Neoptera</taxon>
        <taxon>Polyneoptera</taxon>
        <taxon>Dictyoptera</taxon>
        <taxon>Blattodea</taxon>
        <taxon>Blattoidea</taxon>
        <taxon>Blattidae</taxon>
        <taxon>Blattinae</taxon>
        <taxon>Periplaneta</taxon>
    </lineage>
</organism>